<evidence type="ECO:0000256" key="6">
    <source>
        <dbReference type="SAM" id="MobiDB-lite"/>
    </source>
</evidence>
<dbReference type="InterPro" id="IPR001164">
    <property type="entry name" value="ArfGAP_dom"/>
</dbReference>
<feature type="domain" description="Arf-GAP" evidence="7">
    <location>
        <begin position="11"/>
        <end position="135"/>
    </location>
</feature>
<dbReference type="CDD" id="cd08857">
    <property type="entry name" value="ArfGap_AGFG1"/>
    <property type="match status" value="1"/>
</dbReference>
<dbReference type="AlphaFoldDB" id="H3CQY1"/>
<dbReference type="GO" id="GO:0008270">
    <property type="term" value="F:zinc ion binding"/>
    <property type="evidence" value="ECO:0007669"/>
    <property type="project" value="UniProtKB-KW"/>
</dbReference>
<keyword evidence="4" id="KW-0862">Zinc</keyword>
<evidence type="ECO:0000313" key="8">
    <source>
        <dbReference type="Ensembl" id="ENSTNIP00000010665.1"/>
    </source>
</evidence>
<evidence type="ECO:0000259" key="7">
    <source>
        <dbReference type="PROSITE" id="PS50115"/>
    </source>
</evidence>
<name>H3CQY1_TETNG</name>
<dbReference type="InterPro" id="IPR052248">
    <property type="entry name" value="Arf-GAP_FG-repeat_protein"/>
</dbReference>
<sequence>MATSAKRKQEETHLKMLREMTSLPANRKCFDCDQRGPTYVNMTVGSFVCTTCSGILRGLNPPHRVKSISMTTFTAQEIEFLQKHSNEVCKHIWLGLYDDRTSVVPDFREPQKVKEFLQEKYEKKRWYVPPDQARAVQVSVSGSSASSTGSTPEVQPLKALQLNKTPLRQVNNSPPVAQSPGLPRSQPHSTTQEKKFDLLSDLGGDIFAAPPTHTSNSANFANFAHFPSQSAHQVNSNANFANFDAFGNTAIPSHLNTSPPSKSLSSGISILPFPVFHFIHTLCGSGEIFFTLVQFFSKAVDLLPGSTEVRFDATFVSVMNEYHILVSSGGTVPIPSVSSAVPAQSQLGGQLEDRYAAAELDNELSTVSTGSSVQGNIFGPVLGSSPAQNPPVLPSMQPGFGAVPSTNPFVAAAVAPEMATNPFQTNGRAPAAASFGTGSMSMPAGFGNASSYCLPTSFSGNFQQQFPGQAPIPYSQPGAYHPQSNASIMGLGNVNVLGTPFGQPMAGPSMSNNPFMAGAPAGSFPSGGSSTNPFL</sequence>
<evidence type="ECO:0000256" key="5">
    <source>
        <dbReference type="PROSITE-ProRule" id="PRU00288"/>
    </source>
</evidence>
<dbReference type="STRING" id="99883.ENSTNIP00000010665"/>
<dbReference type="GeneTree" id="ENSGT00940000155511"/>
<dbReference type="GO" id="GO:0045109">
    <property type="term" value="P:intermediate filament organization"/>
    <property type="evidence" value="ECO:0007669"/>
    <property type="project" value="TreeGrafter"/>
</dbReference>
<evidence type="ECO:0000256" key="2">
    <source>
        <dbReference type="ARBA" id="ARBA00022737"/>
    </source>
</evidence>
<feature type="compositionally biased region" description="Polar residues" evidence="6">
    <location>
        <begin position="165"/>
        <end position="176"/>
    </location>
</feature>
<dbReference type="PANTHER" id="PTHR46134">
    <property type="entry name" value="DRONGO, ISOFORM F"/>
    <property type="match status" value="1"/>
</dbReference>
<dbReference type="GO" id="GO:0001675">
    <property type="term" value="P:acrosome assembly"/>
    <property type="evidence" value="ECO:0007669"/>
    <property type="project" value="TreeGrafter"/>
</dbReference>
<keyword evidence="2" id="KW-0677">Repeat</keyword>
<dbReference type="HOGENOM" id="CLU_027801_1_0_1"/>
<dbReference type="OMA" id="PVMANMQ"/>
<reference evidence="8" key="3">
    <citation type="submission" date="2025-09" db="UniProtKB">
        <authorList>
            <consortium name="Ensembl"/>
        </authorList>
    </citation>
    <scope>IDENTIFICATION</scope>
</reference>
<dbReference type="Pfam" id="PF01412">
    <property type="entry name" value="ArfGap"/>
    <property type="match status" value="1"/>
</dbReference>
<dbReference type="GO" id="GO:0007289">
    <property type="term" value="P:spermatid nucleus differentiation"/>
    <property type="evidence" value="ECO:0007669"/>
    <property type="project" value="TreeGrafter"/>
</dbReference>
<keyword evidence="9" id="KW-1185">Reference proteome</keyword>
<evidence type="ECO:0000256" key="1">
    <source>
        <dbReference type="ARBA" id="ARBA00022723"/>
    </source>
</evidence>
<dbReference type="Ensembl" id="ENSTNIT00000010846.1">
    <property type="protein sequence ID" value="ENSTNIP00000010665.1"/>
    <property type="gene ID" value="ENSTNIG00000007845.1"/>
</dbReference>
<dbReference type="PROSITE" id="PS50115">
    <property type="entry name" value="ARFGAP"/>
    <property type="match status" value="1"/>
</dbReference>
<evidence type="ECO:0000256" key="3">
    <source>
        <dbReference type="ARBA" id="ARBA00022771"/>
    </source>
</evidence>
<accession>H3CQY1</accession>
<dbReference type="GO" id="GO:0016020">
    <property type="term" value="C:membrane"/>
    <property type="evidence" value="ECO:0007669"/>
    <property type="project" value="TreeGrafter"/>
</dbReference>
<keyword evidence="3 5" id="KW-0863">Zinc-finger</keyword>
<dbReference type="GO" id="GO:0031410">
    <property type="term" value="C:cytoplasmic vesicle"/>
    <property type="evidence" value="ECO:0007669"/>
    <property type="project" value="TreeGrafter"/>
</dbReference>
<dbReference type="PANTHER" id="PTHR46134:SF5">
    <property type="entry name" value="ARFGAP WITH FG REPEATS 1B"/>
    <property type="match status" value="1"/>
</dbReference>
<dbReference type="SMART" id="SM00105">
    <property type="entry name" value="ArfGap"/>
    <property type="match status" value="1"/>
</dbReference>
<organism evidence="8 9">
    <name type="scientific">Tetraodon nigroviridis</name>
    <name type="common">Spotted green pufferfish</name>
    <name type="synonym">Chelonodon nigroviridis</name>
    <dbReference type="NCBI Taxonomy" id="99883"/>
    <lineage>
        <taxon>Eukaryota</taxon>
        <taxon>Metazoa</taxon>
        <taxon>Chordata</taxon>
        <taxon>Craniata</taxon>
        <taxon>Vertebrata</taxon>
        <taxon>Euteleostomi</taxon>
        <taxon>Actinopterygii</taxon>
        <taxon>Neopterygii</taxon>
        <taxon>Teleostei</taxon>
        <taxon>Neoteleostei</taxon>
        <taxon>Acanthomorphata</taxon>
        <taxon>Eupercaria</taxon>
        <taxon>Tetraodontiformes</taxon>
        <taxon>Tetradontoidea</taxon>
        <taxon>Tetraodontidae</taxon>
        <taxon>Tetraodon</taxon>
    </lineage>
</organism>
<dbReference type="FunFam" id="1.10.220.150:FF:000005">
    <property type="entry name" value="Arf-GAP domain and FG repeat-containing protein 1"/>
    <property type="match status" value="1"/>
</dbReference>
<protein>
    <submittedName>
        <fullName evidence="8">ArfGAP with FG repeats 1b</fullName>
    </submittedName>
</protein>
<evidence type="ECO:0000256" key="4">
    <source>
        <dbReference type="ARBA" id="ARBA00022833"/>
    </source>
</evidence>
<dbReference type="SUPFAM" id="SSF57863">
    <property type="entry name" value="ArfGap/RecO-like zinc finger"/>
    <property type="match status" value="1"/>
</dbReference>
<dbReference type="Gene3D" id="1.10.220.150">
    <property type="entry name" value="Arf GTPase activating protein"/>
    <property type="match status" value="1"/>
</dbReference>
<dbReference type="InterPro" id="IPR038508">
    <property type="entry name" value="ArfGAP_dom_sf"/>
</dbReference>
<dbReference type="PRINTS" id="PR00405">
    <property type="entry name" value="REVINTRACTNG"/>
</dbReference>
<dbReference type="FunCoup" id="H3CQY1">
    <property type="interactions" value="1"/>
</dbReference>
<dbReference type="InterPro" id="IPR037278">
    <property type="entry name" value="ARFGAP/RecO"/>
</dbReference>
<keyword evidence="1" id="KW-0479">Metal-binding</keyword>
<feature type="region of interest" description="Disordered" evidence="6">
    <location>
        <begin position="165"/>
        <end position="193"/>
    </location>
</feature>
<dbReference type="GO" id="GO:0005096">
    <property type="term" value="F:GTPase activator activity"/>
    <property type="evidence" value="ECO:0007669"/>
    <property type="project" value="InterPro"/>
</dbReference>
<reference evidence="8" key="2">
    <citation type="submission" date="2025-08" db="UniProtKB">
        <authorList>
            <consortium name="Ensembl"/>
        </authorList>
    </citation>
    <scope>IDENTIFICATION</scope>
</reference>
<proteinExistence type="predicted"/>
<dbReference type="InParanoid" id="H3CQY1"/>
<evidence type="ECO:0000313" key="9">
    <source>
        <dbReference type="Proteomes" id="UP000007303"/>
    </source>
</evidence>
<reference evidence="9" key="1">
    <citation type="journal article" date="2004" name="Nature">
        <title>Genome duplication in the teleost fish Tetraodon nigroviridis reveals the early vertebrate proto-karyotype.</title>
        <authorList>
            <person name="Jaillon O."/>
            <person name="Aury J.-M."/>
            <person name="Brunet F."/>
            <person name="Petit J.-L."/>
            <person name="Stange-Thomann N."/>
            <person name="Mauceli E."/>
            <person name="Bouneau L."/>
            <person name="Fischer C."/>
            <person name="Ozouf-Costaz C."/>
            <person name="Bernot A."/>
            <person name="Nicaud S."/>
            <person name="Jaffe D."/>
            <person name="Fisher S."/>
            <person name="Lutfalla G."/>
            <person name="Dossat C."/>
            <person name="Segurens B."/>
            <person name="Dasilva C."/>
            <person name="Salanoubat M."/>
            <person name="Levy M."/>
            <person name="Boudet N."/>
            <person name="Castellano S."/>
            <person name="Anthouard V."/>
            <person name="Jubin C."/>
            <person name="Castelli V."/>
            <person name="Katinka M."/>
            <person name="Vacherie B."/>
            <person name="Biemont C."/>
            <person name="Skalli Z."/>
            <person name="Cattolico L."/>
            <person name="Poulain J."/>
            <person name="De Berardinis V."/>
            <person name="Cruaud C."/>
            <person name="Duprat S."/>
            <person name="Brottier P."/>
            <person name="Coutanceau J.-P."/>
            <person name="Gouzy J."/>
            <person name="Parra G."/>
            <person name="Lardier G."/>
            <person name="Chapple C."/>
            <person name="McKernan K.J."/>
            <person name="McEwan P."/>
            <person name="Bosak S."/>
            <person name="Kellis M."/>
            <person name="Volff J.-N."/>
            <person name="Guigo R."/>
            <person name="Zody M.C."/>
            <person name="Mesirov J."/>
            <person name="Lindblad-Toh K."/>
            <person name="Birren B."/>
            <person name="Nusbaum C."/>
            <person name="Kahn D."/>
            <person name="Robinson-Rechavi M."/>
            <person name="Laudet V."/>
            <person name="Schachter V."/>
            <person name="Quetier F."/>
            <person name="Saurin W."/>
            <person name="Scarpelli C."/>
            <person name="Wincker P."/>
            <person name="Lander E.S."/>
            <person name="Weissenbach J."/>
            <person name="Roest Crollius H."/>
        </authorList>
    </citation>
    <scope>NUCLEOTIDE SEQUENCE [LARGE SCALE GENOMIC DNA]</scope>
</reference>
<dbReference type="Proteomes" id="UP000007303">
    <property type="component" value="Unassembled WGS sequence"/>
</dbReference>